<dbReference type="InterPro" id="IPR027417">
    <property type="entry name" value="P-loop_NTPase"/>
</dbReference>
<keyword evidence="4 9" id="KW-0067">ATP-binding</keyword>
<keyword evidence="7" id="KW-0472">Membrane</keyword>
<keyword evidence="5" id="KW-1278">Translocase</keyword>
<dbReference type="Proteomes" id="UP001500657">
    <property type="component" value="Unassembled WGS sequence"/>
</dbReference>
<dbReference type="SMART" id="SM00382">
    <property type="entry name" value="AAA"/>
    <property type="match status" value="1"/>
</dbReference>
<dbReference type="InterPro" id="IPR050093">
    <property type="entry name" value="ABC_SmlMolc_Importer"/>
</dbReference>
<evidence type="ECO:0000256" key="6">
    <source>
        <dbReference type="ARBA" id="ARBA00023032"/>
    </source>
</evidence>
<organism evidence="9 10">
    <name type="scientific">Rhodanobacter caeni</name>
    <dbReference type="NCBI Taxonomy" id="657654"/>
    <lineage>
        <taxon>Bacteria</taxon>
        <taxon>Pseudomonadati</taxon>
        <taxon>Pseudomonadota</taxon>
        <taxon>Gammaproteobacteria</taxon>
        <taxon>Lysobacterales</taxon>
        <taxon>Rhodanobacteraceae</taxon>
        <taxon>Rhodanobacter</taxon>
    </lineage>
</organism>
<dbReference type="InterPro" id="IPR024765">
    <property type="entry name" value="TOBE-like"/>
</dbReference>
<dbReference type="PROSITE" id="PS00211">
    <property type="entry name" value="ABC_TRANSPORTER_1"/>
    <property type="match status" value="1"/>
</dbReference>
<dbReference type="EMBL" id="BAAAFO010000003">
    <property type="protein sequence ID" value="GAA0253337.1"/>
    <property type="molecule type" value="Genomic_DNA"/>
</dbReference>
<dbReference type="PANTHER" id="PTHR42781:SF4">
    <property type="entry name" value="SPERMIDINE_PUTRESCINE IMPORT ATP-BINDING PROTEIN POTA"/>
    <property type="match status" value="1"/>
</dbReference>
<protein>
    <submittedName>
        <fullName evidence="9">Sulfate ABC transporter ATP-binding protein</fullName>
    </submittedName>
</protein>
<dbReference type="InterPro" id="IPR003593">
    <property type="entry name" value="AAA+_ATPase"/>
</dbReference>
<evidence type="ECO:0000256" key="2">
    <source>
        <dbReference type="ARBA" id="ARBA00022475"/>
    </source>
</evidence>
<dbReference type="Gene3D" id="3.40.50.300">
    <property type="entry name" value="P-loop containing nucleotide triphosphate hydrolases"/>
    <property type="match status" value="1"/>
</dbReference>
<evidence type="ECO:0000313" key="9">
    <source>
        <dbReference type="EMBL" id="GAA0253337.1"/>
    </source>
</evidence>
<evidence type="ECO:0000313" key="10">
    <source>
        <dbReference type="Proteomes" id="UP001500657"/>
    </source>
</evidence>
<proteinExistence type="predicted"/>
<evidence type="ECO:0000256" key="1">
    <source>
        <dbReference type="ARBA" id="ARBA00022448"/>
    </source>
</evidence>
<dbReference type="PROSITE" id="PS50893">
    <property type="entry name" value="ABC_TRANSPORTER_2"/>
    <property type="match status" value="1"/>
</dbReference>
<reference evidence="10" key="1">
    <citation type="journal article" date="2019" name="Int. J. Syst. Evol. Microbiol.">
        <title>The Global Catalogue of Microorganisms (GCM) 10K type strain sequencing project: providing services to taxonomists for standard genome sequencing and annotation.</title>
        <authorList>
            <consortium name="The Broad Institute Genomics Platform"/>
            <consortium name="The Broad Institute Genome Sequencing Center for Infectious Disease"/>
            <person name="Wu L."/>
            <person name="Ma J."/>
        </authorList>
    </citation>
    <scope>NUCLEOTIDE SEQUENCE [LARGE SCALE GENOMIC DNA]</scope>
    <source>
        <strain evidence="10">JCM 16242</strain>
    </source>
</reference>
<name>A0ABP3E878_9GAMM</name>
<dbReference type="InterPro" id="IPR008995">
    <property type="entry name" value="Mo/tungstate-bd_C_term_dom"/>
</dbReference>
<evidence type="ECO:0000256" key="5">
    <source>
        <dbReference type="ARBA" id="ARBA00022967"/>
    </source>
</evidence>
<dbReference type="InterPro" id="IPR003439">
    <property type="entry name" value="ABC_transporter-like_ATP-bd"/>
</dbReference>
<dbReference type="SUPFAM" id="SSF50331">
    <property type="entry name" value="MOP-like"/>
    <property type="match status" value="1"/>
</dbReference>
<feature type="domain" description="ABC transporter" evidence="8">
    <location>
        <begin position="18"/>
        <end position="252"/>
    </location>
</feature>
<sequence>MNWLRTRRAAIEKQRMTLELSHLHRRYGGFAALDDVSLRIEPGEFLALLGPSGSGKTTLLRILAGLDYPDSGSVRQNERDLLAVDARERKVGLVFQHYALFRHLTVSENVAFGLRIRPRKSRPGRAEINERVQRLLERVQLEDMARRYTSQLSGGQRQRVALARALAVEPDLLLLDEPFGALDAQVRVALRRWLRNLHEELGLTSVFVTHDQEEALELADRVAVMNRGRIEQIGTPEAIYQQPATPFVCEFIGRTNRIPLQRANGVLSGGQRPLGTDPWPGNAVGSAIGYVRPEHLLVSSTPSPGDWAAQLRHVYLAGGLAHLELDVPALGQVLEADMSSAEVAERGLQPGQSLGVRPRLITAFPLDAQGEADAAARHVLHPG</sequence>
<keyword evidence="10" id="KW-1185">Reference proteome</keyword>
<evidence type="ECO:0000256" key="3">
    <source>
        <dbReference type="ARBA" id="ARBA00022741"/>
    </source>
</evidence>
<dbReference type="Pfam" id="PF00005">
    <property type="entry name" value="ABC_tran"/>
    <property type="match status" value="1"/>
</dbReference>
<comment type="caution">
    <text evidence="9">The sequence shown here is derived from an EMBL/GenBank/DDBJ whole genome shotgun (WGS) entry which is preliminary data.</text>
</comment>
<evidence type="ECO:0000259" key="8">
    <source>
        <dbReference type="PROSITE" id="PS50893"/>
    </source>
</evidence>
<keyword evidence="2" id="KW-1003">Cell membrane</keyword>
<dbReference type="PANTHER" id="PTHR42781">
    <property type="entry name" value="SPERMIDINE/PUTRESCINE IMPORT ATP-BINDING PROTEIN POTA"/>
    <property type="match status" value="1"/>
</dbReference>
<keyword evidence="3" id="KW-0547">Nucleotide-binding</keyword>
<evidence type="ECO:0000256" key="4">
    <source>
        <dbReference type="ARBA" id="ARBA00022840"/>
    </source>
</evidence>
<dbReference type="NCBIfam" id="TIGR00968">
    <property type="entry name" value="3a0106s01"/>
    <property type="match status" value="1"/>
</dbReference>
<dbReference type="SUPFAM" id="SSF52540">
    <property type="entry name" value="P-loop containing nucleoside triphosphate hydrolases"/>
    <property type="match status" value="1"/>
</dbReference>
<dbReference type="Pfam" id="PF12857">
    <property type="entry name" value="TOBE_3"/>
    <property type="match status" value="1"/>
</dbReference>
<evidence type="ECO:0000256" key="7">
    <source>
        <dbReference type="ARBA" id="ARBA00023136"/>
    </source>
</evidence>
<keyword evidence="6" id="KW-0764">Sulfate transport</keyword>
<accession>A0ABP3E878</accession>
<dbReference type="GO" id="GO:0005524">
    <property type="term" value="F:ATP binding"/>
    <property type="evidence" value="ECO:0007669"/>
    <property type="project" value="UniProtKB-KW"/>
</dbReference>
<dbReference type="InterPro" id="IPR005666">
    <property type="entry name" value="Sulph_transpt1"/>
</dbReference>
<keyword evidence="1" id="KW-0813">Transport</keyword>
<gene>
    <name evidence="9" type="ORF">GCM10009126_18210</name>
</gene>
<dbReference type="InterPro" id="IPR017871">
    <property type="entry name" value="ABC_transporter-like_CS"/>
</dbReference>